<protein>
    <submittedName>
        <fullName evidence="2">Plac8 onzin related protein 2</fullName>
    </submittedName>
</protein>
<organism evidence="2 3">
    <name type="scientific">Oncorhynchus tshawytscha</name>
    <name type="common">Chinook salmon</name>
    <name type="synonym">Salmo tshawytscha</name>
    <dbReference type="NCBI Taxonomy" id="74940"/>
    <lineage>
        <taxon>Eukaryota</taxon>
        <taxon>Metazoa</taxon>
        <taxon>Chordata</taxon>
        <taxon>Craniata</taxon>
        <taxon>Vertebrata</taxon>
        <taxon>Euteleostomi</taxon>
        <taxon>Actinopterygii</taxon>
        <taxon>Neopterygii</taxon>
        <taxon>Teleostei</taxon>
        <taxon>Protacanthopterygii</taxon>
        <taxon>Salmoniformes</taxon>
        <taxon>Salmonidae</taxon>
        <taxon>Salmoninae</taxon>
        <taxon>Oncorhynchus</taxon>
    </lineage>
</organism>
<evidence type="ECO:0000256" key="1">
    <source>
        <dbReference type="ARBA" id="ARBA00009024"/>
    </source>
</evidence>
<dbReference type="PANTHER" id="PTHR15907">
    <property type="entry name" value="DUF614 FAMILY PROTEIN-RELATED"/>
    <property type="match status" value="1"/>
</dbReference>
<dbReference type="NCBIfam" id="TIGR01571">
    <property type="entry name" value="A_thal_Cys_rich"/>
    <property type="match status" value="1"/>
</dbReference>
<dbReference type="Pfam" id="PF04749">
    <property type="entry name" value="PLAC8"/>
    <property type="match status" value="1"/>
</dbReference>
<dbReference type="Ensembl" id="ENSOTST00005011271.2">
    <property type="protein sequence ID" value="ENSOTSP00005010207.2"/>
    <property type="gene ID" value="ENSOTSG00005005479.2"/>
</dbReference>
<evidence type="ECO:0000313" key="3">
    <source>
        <dbReference type="Proteomes" id="UP000694402"/>
    </source>
</evidence>
<dbReference type="GeneTree" id="ENSGT00940000163701"/>
<keyword evidence="3" id="KW-1185">Reference proteome</keyword>
<dbReference type="InterPro" id="IPR006461">
    <property type="entry name" value="PLAC_motif_containing"/>
</dbReference>
<proteinExistence type="inferred from homology"/>
<dbReference type="Proteomes" id="UP000694402">
    <property type="component" value="Unassembled WGS sequence"/>
</dbReference>
<comment type="similarity">
    <text evidence="1">Belongs to the cornifelin family.</text>
</comment>
<name>A0A8C8CCP2_ONCTS</name>
<dbReference type="AlphaFoldDB" id="A0A8C8CCP2"/>
<reference evidence="2" key="1">
    <citation type="submission" date="2025-08" db="UniProtKB">
        <authorList>
            <consortium name="Ensembl"/>
        </authorList>
    </citation>
    <scope>IDENTIFICATION</scope>
</reference>
<accession>A0A8C8CCP2</accession>
<evidence type="ECO:0000313" key="2">
    <source>
        <dbReference type="Ensembl" id="ENSOTSP00005010207.2"/>
    </source>
</evidence>
<sequence>DITSCQIFLHSSTALIQKILCQTSVQLDVINGSVSKLSLTGCFGFWCCPCHACIHTREYGQCLCLPLLDIFGIIPPVTMSMRVSMRQRYGIKGTICNDCVNATCCNCCVWCQMSREMKSRIIPIVLVSARK</sequence>
<reference evidence="2" key="2">
    <citation type="submission" date="2025-09" db="UniProtKB">
        <authorList>
            <consortium name="Ensembl"/>
        </authorList>
    </citation>
    <scope>IDENTIFICATION</scope>
</reference>